<name>A0ABM6NI12_PSEO7</name>
<organism evidence="1 2">
    <name type="scientific">Pseudoalteromonas piscicida</name>
    <dbReference type="NCBI Taxonomy" id="43662"/>
    <lineage>
        <taxon>Bacteria</taxon>
        <taxon>Pseudomonadati</taxon>
        <taxon>Pseudomonadota</taxon>
        <taxon>Gammaproteobacteria</taxon>
        <taxon>Alteromonadales</taxon>
        <taxon>Pseudoalteromonadaceae</taxon>
        <taxon>Pseudoalteromonas</taxon>
    </lineage>
</organism>
<dbReference type="Proteomes" id="UP000016521">
    <property type="component" value="Chromosome I"/>
</dbReference>
<sequence length="35" mass="4091">MQSLLFVFYFFLMINKSIGFGDLTINETAMLSVWI</sequence>
<evidence type="ECO:0000313" key="1">
    <source>
        <dbReference type="EMBL" id="ATD08515.1"/>
    </source>
</evidence>
<keyword evidence="2" id="KW-1185">Reference proteome</keyword>
<accession>A0ABM6NI12</accession>
<evidence type="ECO:0000313" key="2">
    <source>
        <dbReference type="Proteomes" id="UP000016521"/>
    </source>
</evidence>
<proteinExistence type="predicted"/>
<dbReference type="EMBL" id="CP011924">
    <property type="protein sequence ID" value="ATD08515.1"/>
    <property type="molecule type" value="Genomic_DNA"/>
</dbReference>
<evidence type="ECO:0008006" key="3">
    <source>
        <dbReference type="Google" id="ProtNLM"/>
    </source>
</evidence>
<protein>
    <recommendedName>
        <fullName evidence="3">Potassium channel domain-containing protein</fullName>
    </recommendedName>
</protein>
<gene>
    <name evidence="1" type="ORF">PPIS_a6003</name>
</gene>
<reference evidence="1 2" key="1">
    <citation type="submission" date="2015-06" db="EMBL/GenBank/DDBJ databases">
        <authorList>
            <person name="Xie B.-B."/>
            <person name="Rong J.-C."/>
            <person name="Qin Q.-L."/>
            <person name="Zhang Y.-Z."/>
        </authorList>
    </citation>
    <scope>NUCLEOTIDE SEQUENCE [LARGE SCALE GENOMIC DNA]</scope>
    <source>
        <strain evidence="1 2">JCM 20779</strain>
    </source>
</reference>